<dbReference type="Proteomes" id="UP000628775">
    <property type="component" value="Unassembled WGS sequence"/>
</dbReference>
<dbReference type="AlphaFoldDB" id="A0A8J2YLC5"/>
<dbReference type="RefSeq" id="WP_188696690.1">
    <property type="nucleotide sequence ID" value="NZ_BMIR01000019.1"/>
</dbReference>
<sequence length="245" mass="27553">MARILLFGGLTYWGSQLTDRLLAEGNEVIVPYHRYDEEAVERSLLFGRNALFKEIVLENTNKTEWVGQDLNPDVLILFDGVEHEETDLIVNPFTKCIAFMESLQKVIVLSHIAIYGAEEGIIDEQAKLTPKTSLGERALQLECSITSAIKKEETHTKSVLILRIPALSDAITPESNDCTLIDCIHIQDLIDAIQKGMMGTIEEGVHVIQVTSGKWFSVNGKRICYPYKKAECLLGFKPKYRPVDE</sequence>
<name>A0A8J2YLC5_9BACL</name>
<accession>A0A8J2YLC5</accession>
<evidence type="ECO:0000313" key="2">
    <source>
        <dbReference type="Proteomes" id="UP000628775"/>
    </source>
</evidence>
<reference evidence="1" key="1">
    <citation type="journal article" date="2014" name="Int. J. Syst. Evol. Microbiol.">
        <title>Complete genome sequence of Corynebacterium casei LMG S-19264T (=DSM 44701T), isolated from a smear-ripened cheese.</title>
        <authorList>
            <consortium name="US DOE Joint Genome Institute (JGI-PGF)"/>
            <person name="Walter F."/>
            <person name="Albersmeier A."/>
            <person name="Kalinowski J."/>
            <person name="Ruckert C."/>
        </authorList>
    </citation>
    <scope>NUCLEOTIDE SEQUENCE</scope>
    <source>
        <strain evidence="1">CGMCC 1.15371</strain>
    </source>
</reference>
<dbReference type="EMBL" id="BMIR01000019">
    <property type="protein sequence ID" value="GGE51099.1"/>
    <property type="molecule type" value="Genomic_DNA"/>
</dbReference>
<keyword evidence="2" id="KW-1185">Reference proteome</keyword>
<comment type="caution">
    <text evidence="1">The sequence shown here is derived from an EMBL/GenBank/DDBJ whole genome shotgun (WGS) entry which is preliminary data.</text>
</comment>
<dbReference type="SUPFAM" id="SSF51735">
    <property type="entry name" value="NAD(P)-binding Rossmann-fold domains"/>
    <property type="match status" value="1"/>
</dbReference>
<proteinExistence type="predicted"/>
<evidence type="ECO:0000313" key="1">
    <source>
        <dbReference type="EMBL" id="GGE51099.1"/>
    </source>
</evidence>
<organism evidence="1 2">
    <name type="scientific">Pullulanibacillus camelliae</name>
    <dbReference type="NCBI Taxonomy" id="1707096"/>
    <lineage>
        <taxon>Bacteria</taxon>
        <taxon>Bacillati</taxon>
        <taxon>Bacillota</taxon>
        <taxon>Bacilli</taxon>
        <taxon>Bacillales</taxon>
        <taxon>Sporolactobacillaceae</taxon>
        <taxon>Pullulanibacillus</taxon>
    </lineage>
</organism>
<protein>
    <submittedName>
        <fullName evidence="1">Uncharacterized protein</fullName>
    </submittedName>
</protein>
<dbReference type="Gene3D" id="3.40.50.720">
    <property type="entry name" value="NAD(P)-binding Rossmann-like Domain"/>
    <property type="match status" value="1"/>
</dbReference>
<dbReference type="InterPro" id="IPR036291">
    <property type="entry name" value="NAD(P)-bd_dom_sf"/>
</dbReference>
<reference evidence="1" key="2">
    <citation type="submission" date="2020-09" db="EMBL/GenBank/DDBJ databases">
        <authorList>
            <person name="Sun Q."/>
            <person name="Zhou Y."/>
        </authorList>
    </citation>
    <scope>NUCLEOTIDE SEQUENCE</scope>
    <source>
        <strain evidence="1">CGMCC 1.15371</strain>
    </source>
</reference>
<gene>
    <name evidence="1" type="ORF">GCM10011391_32360</name>
</gene>